<accession>A0A4S4G7T4</accession>
<proteinExistence type="predicted"/>
<dbReference type="EMBL" id="SSTJ01000001">
    <property type="protein sequence ID" value="THG38951.1"/>
    <property type="molecule type" value="Genomic_DNA"/>
</dbReference>
<sequence length="84" mass="9051">MCTNGVNTSQFESMIDMADDYVAVGYRWTHKMAHMAEDGGFASASEKLHAAQTLLADARALLDEAKLCVEEGVTVSNGITAKRV</sequence>
<evidence type="ECO:0000313" key="2">
    <source>
        <dbReference type="Proteomes" id="UP000308978"/>
    </source>
</evidence>
<dbReference type="AlphaFoldDB" id="A0A4S4G7T4"/>
<organism evidence="1 2">
    <name type="scientific">Adlercreutzia caecimuris</name>
    <dbReference type="NCBI Taxonomy" id="671266"/>
    <lineage>
        <taxon>Bacteria</taxon>
        <taxon>Bacillati</taxon>
        <taxon>Actinomycetota</taxon>
        <taxon>Coriobacteriia</taxon>
        <taxon>Eggerthellales</taxon>
        <taxon>Eggerthellaceae</taxon>
        <taxon>Adlercreutzia</taxon>
    </lineage>
</organism>
<reference evidence="1 2" key="1">
    <citation type="submission" date="2019-04" db="EMBL/GenBank/DDBJ databases">
        <title>Microbes associate with the intestines of laboratory mice.</title>
        <authorList>
            <person name="Navarre W."/>
            <person name="Wong E."/>
            <person name="Huang K.C."/>
            <person name="Tropini C."/>
            <person name="Ng K."/>
            <person name="Yu B."/>
        </authorList>
    </citation>
    <scope>NUCLEOTIDE SEQUENCE [LARGE SCALE GENOMIC DNA]</scope>
    <source>
        <strain evidence="1 2">NM80_B27</strain>
    </source>
</reference>
<dbReference type="RefSeq" id="WP_136432630.1">
    <property type="nucleotide sequence ID" value="NZ_CAJTBT010000017.1"/>
</dbReference>
<gene>
    <name evidence="1" type="ORF">E5986_01285</name>
</gene>
<name>A0A4S4G7T4_9ACTN</name>
<dbReference type="Proteomes" id="UP000308978">
    <property type="component" value="Unassembled WGS sequence"/>
</dbReference>
<protein>
    <submittedName>
        <fullName evidence="1">Dynein gamma chain protein</fullName>
    </submittedName>
</protein>
<evidence type="ECO:0000313" key="1">
    <source>
        <dbReference type="EMBL" id="THG38951.1"/>
    </source>
</evidence>
<comment type="caution">
    <text evidence="1">The sequence shown here is derived from an EMBL/GenBank/DDBJ whole genome shotgun (WGS) entry which is preliminary data.</text>
</comment>